<reference evidence="1" key="2">
    <citation type="journal article" date="2023" name="IMA Fungus">
        <title>Comparative genomic study of the Penicillium genus elucidates a diverse pangenome and 15 lateral gene transfer events.</title>
        <authorList>
            <person name="Petersen C."/>
            <person name="Sorensen T."/>
            <person name="Nielsen M.R."/>
            <person name="Sondergaard T.E."/>
            <person name="Sorensen J.L."/>
            <person name="Fitzpatrick D.A."/>
            <person name="Frisvad J.C."/>
            <person name="Nielsen K.L."/>
        </authorList>
    </citation>
    <scope>NUCLEOTIDE SEQUENCE</scope>
    <source>
        <strain evidence="1">IBT 3081</strain>
    </source>
</reference>
<dbReference type="OrthoDB" id="4357472at2759"/>
<dbReference type="GeneID" id="81468195"/>
<dbReference type="AlphaFoldDB" id="A0A9W9UV88"/>
<name>A0A9W9UV88_9EURO</name>
<protein>
    <submittedName>
        <fullName evidence="1">Uncharacterized protein</fullName>
    </submittedName>
</protein>
<proteinExistence type="predicted"/>
<comment type="caution">
    <text evidence="1">The sequence shown here is derived from an EMBL/GenBank/DDBJ whole genome shotgun (WGS) entry which is preliminary data.</text>
</comment>
<evidence type="ECO:0000313" key="2">
    <source>
        <dbReference type="Proteomes" id="UP001147752"/>
    </source>
</evidence>
<keyword evidence="2" id="KW-1185">Reference proteome</keyword>
<gene>
    <name evidence="1" type="ORF">N7517_011289</name>
</gene>
<evidence type="ECO:0000313" key="1">
    <source>
        <dbReference type="EMBL" id="KAJ5356680.1"/>
    </source>
</evidence>
<organism evidence="1 2">
    <name type="scientific">Penicillium concentricum</name>
    <dbReference type="NCBI Taxonomy" id="293559"/>
    <lineage>
        <taxon>Eukaryota</taxon>
        <taxon>Fungi</taxon>
        <taxon>Dikarya</taxon>
        <taxon>Ascomycota</taxon>
        <taxon>Pezizomycotina</taxon>
        <taxon>Eurotiomycetes</taxon>
        <taxon>Eurotiomycetidae</taxon>
        <taxon>Eurotiales</taxon>
        <taxon>Aspergillaceae</taxon>
        <taxon>Penicillium</taxon>
    </lineage>
</organism>
<dbReference type="EMBL" id="JAPZBT010000006">
    <property type="protein sequence ID" value="KAJ5356680.1"/>
    <property type="molecule type" value="Genomic_DNA"/>
</dbReference>
<dbReference type="RefSeq" id="XP_056574827.1">
    <property type="nucleotide sequence ID" value="XM_056729012.1"/>
</dbReference>
<dbReference type="Proteomes" id="UP001147752">
    <property type="component" value="Unassembled WGS sequence"/>
</dbReference>
<accession>A0A9W9UV88</accession>
<sequence>MVVILQSRPQILSRCTTASNSQQYTLGLMKYRGAKGQSASHRPLLSGHPSYVVALSLSRSLSYFVLTCPLLIHSYLPRRSVFLIFYNTLSFVDCVRIATLLRAR</sequence>
<reference evidence="1" key="1">
    <citation type="submission" date="2022-12" db="EMBL/GenBank/DDBJ databases">
        <authorList>
            <person name="Petersen C."/>
        </authorList>
    </citation>
    <scope>NUCLEOTIDE SEQUENCE</scope>
    <source>
        <strain evidence="1">IBT 3081</strain>
    </source>
</reference>